<gene>
    <name evidence="2" type="ORF">GMBLW1_46230</name>
</gene>
<organism evidence="2">
    <name type="scientific">Tuwongella immobilis</name>
    <dbReference type="NCBI Taxonomy" id="692036"/>
    <lineage>
        <taxon>Bacteria</taxon>
        <taxon>Pseudomonadati</taxon>
        <taxon>Planctomycetota</taxon>
        <taxon>Planctomycetia</taxon>
        <taxon>Gemmatales</taxon>
        <taxon>Gemmataceae</taxon>
        <taxon>Tuwongella</taxon>
    </lineage>
</organism>
<sequence length="181" mass="19903">MMGRARQASGRIALHNDLDARHNAPWAHRLDYVPNLTRVQPPPPIPSHRLGMSQSSSPDCQRGWSPHSLPYQLSVFTLRDYSENRCLSQIGSRIVHSLAVAPELLAQLCADRLAAGAGTVEFEVIDRQPGAKRPIAGKNSPPASILSETKDGQRLRADAGAVLLWLIRSEQVSVRCSRKTE</sequence>
<name>A0A6C2YSC7_9BACT</name>
<feature type="region of interest" description="Disordered" evidence="1">
    <location>
        <begin position="43"/>
        <end position="63"/>
    </location>
</feature>
<proteinExistence type="predicted"/>
<reference evidence="2" key="1">
    <citation type="submission" date="2019-04" db="EMBL/GenBank/DDBJ databases">
        <authorList>
            <consortium name="Science for Life Laboratories"/>
        </authorList>
    </citation>
    <scope>NUCLEOTIDE SEQUENCE</scope>
    <source>
        <strain evidence="2">MBLW1</strain>
    </source>
</reference>
<dbReference type="AlphaFoldDB" id="A0A6C2YSC7"/>
<keyword evidence="3" id="KW-1185">Reference proteome</keyword>
<protein>
    <submittedName>
        <fullName evidence="2">Uncharacterized protein</fullName>
    </submittedName>
</protein>
<dbReference type="KEGG" id="tim:GMBLW1_46230"/>
<evidence type="ECO:0000313" key="3">
    <source>
        <dbReference type="Proteomes" id="UP000464378"/>
    </source>
</evidence>
<evidence type="ECO:0000256" key="1">
    <source>
        <dbReference type="SAM" id="MobiDB-lite"/>
    </source>
</evidence>
<dbReference type="InParanoid" id="A0A6C2YSC7"/>
<accession>A0A6C2YSC7</accession>
<dbReference type="Proteomes" id="UP000464378">
    <property type="component" value="Chromosome"/>
</dbReference>
<dbReference type="EMBL" id="LR586016">
    <property type="protein sequence ID" value="VIP04570.1"/>
    <property type="molecule type" value="Genomic_DNA"/>
</dbReference>
<evidence type="ECO:0000313" key="2">
    <source>
        <dbReference type="EMBL" id="VIP04570.1"/>
    </source>
</evidence>
<dbReference type="EMBL" id="LR593887">
    <property type="protein sequence ID" value="VTS06501.1"/>
    <property type="molecule type" value="Genomic_DNA"/>
</dbReference>